<evidence type="ECO:0000313" key="3">
    <source>
        <dbReference type="Proteomes" id="UP000823775"/>
    </source>
</evidence>
<sequence length="255" mass="28225">MADLGVAEMASMVFEVPTDVGWPFSSSLSHFISFFEEKVGKKKKKKRSEDNNIDVSDASHPESVDKSMKNTTTQEVLAGRRALEEGEKKEKKTEEKSEIVDPIDNDNNDLTGETTKKDKKKKSKEKNGATDSKDSKDSKKRKRSTFDENENQGVDGVGTEESKHRKTEGLEELKSTICQSGNQEQNGKIVEANSNGNHKSELNNFAKQKSSRKAFNGSAEDGADIDYGAKAQEALGQVKGRIPIWYDVKLIFVAG</sequence>
<keyword evidence="3" id="KW-1185">Reference proteome</keyword>
<comment type="caution">
    <text evidence="2">The sequence shown here is derived from an EMBL/GenBank/DDBJ whole genome shotgun (WGS) entry which is preliminary data.</text>
</comment>
<accession>A0ABS8SI91</accession>
<dbReference type="Proteomes" id="UP000823775">
    <property type="component" value="Unassembled WGS sequence"/>
</dbReference>
<feature type="region of interest" description="Disordered" evidence="1">
    <location>
        <begin position="38"/>
        <end position="185"/>
    </location>
</feature>
<feature type="compositionally biased region" description="Polar residues" evidence="1">
    <location>
        <begin position="176"/>
        <end position="185"/>
    </location>
</feature>
<dbReference type="EMBL" id="JACEIK010000529">
    <property type="protein sequence ID" value="MCD7458603.1"/>
    <property type="molecule type" value="Genomic_DNA"/>
</dbReference>
<feature type="compositionally biased region" description="Basic and acidic residues" evidence="1">
    <location>
        <begin position="81"/>
        <end position="99"/>
    </location>
</feature>
<proteinExistence type="predicted"/>
<name>A0ABS8SI91_DATST</name>
<feature type="compositionally biased region" description="Basic and acidic residues" evidence="1">
    <location>
        <begin position="160"/>
        <end position="174"/>
    </location>
</feature>
<reference evidence="2 3" key="1">
    <citation type="journal article" date="2021" name="BMC Genomics">
        <title>Datura genome reveals duplications of psychoactive alkaloid biosynthetic genes and high mutation rate following tissue culture.</title>
        <authorList>
            <person name="Rajewski A."/>
            <person name="Carter-House D."/>
            <person name="Stajich J."/>
            <person name="Litt A."/>
        </authorList>
    </citation>
    <scope>NUCLEOTIDE SEQUENCE [LARGE SCALE GENOMIC DNA]</scope>
    <source>
        <strain evidence="2">AR-01</strain>
    </source>
</reference>
<organism evidence="2 3">
    <name type="scientific">Datura stramonium</name>
    <name type="common">Jimsonweed</name>
    <name type="synonym">Common thornapple</name>
    <dbReference type="NCBI Taxonomy" id="4076"/>
    <lineage>
        <taxon>Eukaryota</taxon>
        <taxon>Viridiplantae</taxon>
        <taxon>Streptophyta</taxon>
        <taxon>Embryophyta</taxon>
        <taxon>Tracheophyta</taxon>
        <taxon>Spermatophyta</taxon>
        <taxon>Magnoliopsida</taxon>
        <taxon>eudicotyledons</taxon>
        <taxon>Gunneridae</taxon>
        <taxon>Pentapetalae</taxon>
        <taxon>asterids</taxon>
        <taxon>lamiids</taxon>
        <taxon>Solanales</taxon>
        <taxon>Solanaceae</taxon>
        <taxon>Solanoideae</taxon>
        <taxon>Datureae</taxon>
        <taxon>Datura</taxon>
    </lineage>
</organism>
<protein>
    <submittedName>
        <fullName evidence="2">Uncharacterized protein</fullName>
    </submittedName>
</protein>
<feature type="compositionally biased region" description="Basic and acidic residues" evidence="1">
    <location>
        <begin position="57"/>
        <end position="68"/>
    </location>
</feature>
<gene>
    <name evidence="2" type="ORF">HAX54_038650</name>
</gene>
<feature type="compositionally biased region" description="Basic and acidic residues" evidence="1">
    <location>
        <begin position="125"/>
        <end position="137"/>
    </location>
</feature>
<evidence type="ECO:0000313" key="2">
    <source>
        <dbReference type="EMBL" id="MCD7458603.1"/>
    </source>
</evidence>
<evidence type="ECO:0000256" key="1">
    <source>
        <dbReference type="SAM" id="MobiDB-lite"/>
    </source>
</evidence>